<keyword evidence="2" id="KW-1185">Reference proteome</keyword>
<reference evidence="2" key="1">
    <citation type="journal article" date="2019" name="Int. J. Syst. Evol. Microbiol.">
        <title>The Global Catalogue of Microorganisms (GCM) 10K type strain sequencing project: providing services to taxonomists for standard genome sequencing and annotation.</title>
        <authorList>
            <consortium name="The Broad Institute Genomics Platform"/>
            <consortium name="The Broad Institute Genome Sequencing Center for Infectious Disease"/>
            <person name="Wu L."/>
            <person name="Ma J."/>
        </authorList>
    </citation>
    <scope>NUCLEOTIDE SEQUENCE [LARGE SCALE GENOMIC DNA]</scope>
    <source>
        <strain evidence="2">KCTC 62164</strain>
    </source>
</reference>
<dbReference type="EMBL" id="JBHRSL010000010">
    <property type="protein sequence ID" value="MFC3052363.1"/>
    <property type="molecule type" value="Genomic_DNA"/>
</dbReference>
<comment type="caution">
    <text evidence="1">The sequence shown here is derived from an EMBL/GenBank/DDBJ whole genome shotgun (WGS) entry which is preliminary data.</text>
</comment>
<sequence length="70" mass="7997">MATGVNERVQRHRENMRAAGMRQIHIWVPDTIKKNFAIECARQSRSIRGDAGDTDTQNWIEKAADTEGWA</sequence>
<proteinExistence type="predicted"/>
<evidence type="ECO:0000313" key="2">
    <source>
        <dbReference type="Proteomes" id="UP001595444"/>
    </source>
</evidence>
<dbReference type="InterPro" id="IPR021558">
    <property type="entry name" value="MazE-like"/>
</dbReference>
<organism evidence="1 2">
    <name type="scientific">Kordiimonas pumila</name>
    <dbReference type="NCBI Taxonomy" id="2161677"/>
    <lineage>
        <taxon>Bacteria</taxon>
        <taxon>Pseudomonadati</taxon>
        <taxon>Pseudomonadota</taxon>
        <taxon>Alphaproteobacteria</taxon>
        <taxon>Kordiimonadales</taxon>
        <taxon>Kordiimonadaceae</taxon>
        <taxon>Kordiimonas</taxon>
    </lineage>
</organism>
<protein>
    <submittedName>
        <fullName evidence="1">Antitoxin MazE family protein</fullName>
    </submittedName>
</protein>
<accession>A0ABV7D5R9</accession>
<dbReference type="Pfam" id="PF11455">
    <property type="entry name" value="MazE-like"/>
    <property type="match status" value="1"/>
</dbReference>
<dbReference type="RefSeq" id="WP_194213972.1">
    <property type="nucleotide sequence ID" value="NZ_CP061205.1"/>
</dbReference>
<evidence type="ECO:0000313" key="1">
    <source>
        <dbReference type="EMBL" id="MFC3052363.1"/>
    </source>
</evidence>
<dbReference type="Proteomes" id="UP001595444">
    <property type="component" value="Unassembled WGS sequence"/>
</dbReference>
<name>A0ABV7D5R9_9PROT</name>
<gene>
    <name evidence="1" type="ORF">ACFOKA_10655</name>
</gene>